<dbReference type="Gene3D" id="3.10.450.240">
    <property type="match status" value="1"/>
</dbReference>
<evidence type="ECO:0000313" key="5">
    <source>
        <dbReference type="EMBL" id="KVW95481.1"/>
    </source>
</evidence>
<evidence type="ECO:0000256" key="3">
    <source>
        <dbReference type="SAM" id="SignalP"/>
    </source>
</evidence>
<evidence type="ECO:0000256" key="2">
    <source>
        <dbReference type="SAM" id="Phobius"/>
    </source>
</evidence>
<keyword evidence="2" id="KW-0812">Transmembrane</keyword>
<organism evidence="5 6">
    <name type="scientific">Thiobacillus denitrificans</name>
    <dbReference type="NCBI Taxonomy" id="36861"/>
    <lineage>
        <taxon>Bacteria</taxon>
        <taxon>Pseudomonadati</taxon>
        <taxon>Pseudomonadota</taxon>
        <taxon>Betaproteobacteria</taxon>
        <taxon>Nitrosomonadales</taxon>
        <taxon>Thiobacillaceae</taxon>
        <taxon>Thiobacillus</taxon>
    </lineage>
</organism>
<feature type="transmembrane region" description="Helical" evidence="2">
    <location>
        <begin position="96"/>
        <end position="114"/>
    </location>
</feature>
<dbReference type="InterPro" id="IPR032710">
    <property type="entry name" value="NTF2-like_dom_sf"/>
</dbReference>
<proteinExistence type="predicted"/>
<comment type="caution">
    <text evidence="5">The sequence shown here is derived from an EMBL/GenBank/DDBJ whole genome shotgun (WGS) entry which is preliminary data.</text>
</comment>
<keyword evidence="2" id="KW-0472">Membrane</keyword>
<feature type="compositionally biased region" description="Low complexity" evidence="1">
    <location>
        <begin position="46"/>
        <end position="63"/>
    </location>
</feature>
<dbReference type="SUPFAM" id="SSF54427">
    <property type="entry name" value="NTF2-like"/>
    <property type="match status" value="1"/>
</dbReference>
<dbReference type="PANTHER" id="PTHR41542:SF1">
    <property type="entry name" value="BLL5807 PROTEIN"/>
    <property type="match status" value="1"/>
</dbReference>
<evidence type="ECO:0000256" key="1">
    <source>
        <dbReference type="SAM" id="MobiDB-lite"/>
    </source>
</evidence>
<feature type="chain" id="PRO_5007125676" evidence="3">
    <location>
        <begin position="25"/>
        <end position="277"/>
    </location>
</feature>
<keyword evidence="2" id="KW-1133">Transmembrane helix</keyword>
<feature type="region of interest" description="Disordered" evidence="1">
    <location>
        <begin position="28"/>
        <end position="65"/>
    </location>
</feature>
<dbReference type="SMART" id="SM00978">
    <property type="entry name" value="Tim44"/>
    <property type="match status" value="1"/>
</dbReference>
<dbReference type="AlphaFoldDB" id="A0A106BN21"/>
<keyword evidence="6" id="KW-1185">Reference proteome</keyword>
<evidence type="ECO:0000259" key="4">
    <source>
        <dbReference type="SMART" id="SM00978"/>
    </source>
</evidence>
<dbReference type="STRING" id="1123392.GCA_000376425_03143"/>
<dbReference type="Proteomes" id="UP000064243">
    <property type="component" value="Unassembled WGS sequence"/>
</dbReference>
<sequence>MKPILLSLFAVFLSFAFMMPDADARRMGGSKSFGMQRTAPAKQNVAPAPQRQQTGTAPTTAPQKRSWMGPIAGLAAGLGLAALFSHLGLGEEMANFLMLALLAMAVFMLFRFFMRRNAPAAPAMQYAGMSQQEPAAFDQTPAAFGGSAAVGTFPPGFDADAFAREAKLNFIRLQAAFDAANLDDLRAFTSPEVFAEISMQLAERGDAAQTTDVMMLDAEVLEAVDEGNRHVASVRFTGQVREAADQDALPIDEIWHLTKPASGQGGWVIAGIQQQQS</sequence>
<reference evidence="5 6" key="1">
    <citation type="journal article" date="2015" name="Appl. Environ. Microbiol.">
        <title>Aerobic and Anaerobic Thiosulfate Oxidation by a Cold-Adapted, Subglacial Chemoautotroph.</title>
        <authorList>
            <person name="Harrold Z.R."/>
            <person name="Skidmore M.L."/>
            <person name="Hamilton T.L."/>
            <person name="Desch L."/>
            <person name="Amada K."/>
            <person name="van Gelder W."/>
            <person name="Glover K."/>
            <person name="Roden E.E."/>
            <person name="Boyd E.S."/>
        </authorList>
    </citation>
    <scope>NUCLEOTIDE SEQUENCE [LARGE SCALE GENOMIC DNA]</scope>
    <source>
        <strain evidence="5 6">RG</strain>
    </source>
</reference>
<protein>
    <submittedName>
        <fullName evidence="5">Preprotein translocase subunit Tim44</fullName>
    </submittedName>
</protein>
<accession>A0A106BN21</accession>
<dbReference type="EMBL" id="LDUG01000025">
    <property type="protein sequence ID" value="KVW95481.1"/>
    <property type="molecule type" value="Genomic_DNA"/>
</dbReference>
<keyword evidence="3" id="KW-0732">Signal</keyword>
<dbReference type="PATRIC" id="fig|36861.3.peg.1645"/>
<evidence type="ECO:0000313" key="6">
    <source>
        <dbReference type="Proteomes" id="UP000064243"/>
    </source>
</evidence>
<feature type="signal peptide" evidence="3">
    <location>
        <begin position="1"/>
        <end position="24"/>
    </location>
</feature>
<dbReference type="Pfam" id="PF04280">
    <property type="entry name" value="Tim44"/>
    <property type="match status" value="1"/>
</dbReference>
<dbReference type="OrthoDB" id="5297955at2"/>
<dbReference type="PANTHER" id="PTHR41542">
    <property type="entry name" value="BLL5807 PROTEIN"/>
    <property type="match status" value="1"/>
</dbReference>
<dbReference type="InterPro" id="IPR007379">
    <property type="entry name" value="Tim44-like_dom"/>
</dbReference>
<gene>
    <name evidence="5" type="ORF">ABW22_09920</name>
</gene>
<dbReference type="RefSeq" id="WP_059755692.1">
    <property type="nucleotide sequence ID" value="NZ_LDUG01000025.1"/>
</dbReference>
<feature type="transmembrane region" description="Helical" evidence="2">
    <location>
        <begin position="67"/>
        <end position="89"/>
    </location>
</feature>
<name>A0A106BN21_THIDE</name>
<feature type="domain" description="Tim44-like" evidence="4">
    <location>
        <begin position="143"/>
        <end position="274"/>
    </location>
</feature>